<accession>Q47NG5</accession>
<feature type="transmembrane region" description="Helical" evidence="2">
    <location>
        <begin position="81"/>
        <end position="102"/>
    </location>
</feature>
<dbReference type="AlphaFoldDB" id="Q47NG5"/>
<dbReference type="KEGG" id="tfu:Tfu_1971"/>
<dbReference type="HOGENOM" id="CLU_1119732_0_0_11"/>
<dbReference type="EMBL" id="CP000088">
    <property type="protein sequence ID" value="AAZ56004.1"/>
    <property type="molecule type" value="Genomic_DNA"/>
</dbReference>
<feature type="compositionally biased region" description="Polar residues" evidence="1">
    <location>
        <begin position="202"/>
        <end position="219"/>
    </location>
</feature>
<keyword evidence="2" id="KW-0812">Transmembrane</keyword>
<dbReference type="STRING" id="269800.Tfu_1971"/>
<gene>
    <name evidence="3" type="ordered locus">Tfu_1971</name>
</gene>
<feature type="compositionally biased region" description="Basic and acidic residues" evidence="1">
    <location>
        <begin position="238"/>
        <end position="248"/>
    </location>
</feature>
<organism evidence="3">
    <name type="scientific">Thermobifida fusca (strain YX)</name>
    <dbReference type="NCBI Taxonomy" id="269800"/>
    <lineage>
        <taxon>Bacteria</taxon>
        <taxon>Bacillati</taxon>
        <taxon>Actinomycetota</taxon>
        <taxon>Actinomycetes</taxon>
        <taxon>Streptosporangiales</taxon>
        <taxon>Nocardiopsidaceae</taxon>
        <taxon>Thermobifida</taxon>
    </lineage>
</organism>
<sequence>MVDGRWSAPGWTILLSVSVAVGALLLAYFAQPTPLPAGVSPETSVRRSLYRFRQISTVRIGLAMTPIVMGAAASITGDGLFPYVAALLLSWPQLLLALPGYFTVSRARRAMEAWGAKAYLWAALAQPARVEWPLITWWLDWRRARLAGKEAATSTGDTDRTGRTEKDDKETVEEDPAIPGVPPRLAPPRPHTPVEAVVPGFTSGSRSITAKSGPNSTQPLQLQLLRLRSNTRPKTRSRRDEQRQKAKN</sequence>
<reference evidence="3" key="1">
    <citation type="submission" date="2005-07" db="EMBL/GenBank/DDBJ databases">
        <title>Complete sequence of Thermobifida fusca YX.</title>
        <authorList>
            <consortium name="US DOE Joint Genome Institute"/>
            <person name="Copeland A."/>
            <person name="Lucas S."/>
            <person name="Lapidus A."/>
            <person name="Barry K."/>
            <person name="Detter J.C."/>
            <person name="Glavina T."/>
            <person name="Hammon N."/>
            <person name="Israni S."/>
            <person name="Pitluck S."/>
            <person name="Di Bartolo G."/>
            <person name="Chain P."/>
            <person name="Schmutz J."/>
            <person name="Larimer F."/>
            <person name="Land M."/>
            <person name="Lykidis A."/>
            <person name="Richardson P."/>
        </authorList>
    </citation>
    <scope>NUCLEOTIDE SEQUENCE</scope>
    <source>
        <strain evidence="3">YX</strain>
    </source>
</reference>
<keyword evidence="2" id="KW-0472">Membrane</keyword>
<protein>
    <submittedName>
        <fullName evidence="3">Uncharacterized protein</fullName>
    </submittedName>
</protein>
<evidence type="ECO:0000313" key="3">
    <source>
        <dbReference type="EMBL" id="AAZ56004.1"/>
    </source>
</evidence>
<feature type="region of interest" description="Disordered" evidence="1">
    <location>
        <begin position="149"/>
        <end position="248"/>
    </location>
</feature>
<feature type="compositionally biased region" description="Basic and acidic residues" evidence="1">
    <location>
        <begin position="157"/>
        <end position="169"/>
    </location>
</feature>
<evidence type="ECO:0000256" key="2">
    <source>
        <dbReference type="SAM" id="Phobius"/>
    </source>
</evidence>
<dbReference type="eggNOG" id="ENOG503215Y">
    <property type="taxonomic scope" value="Bacteria"/>
</dbReference>
<proteinExistence type="predicted"/>
<feature type="transmembrane region" description="Helical" evidence="2">
    <location>
        <begin position="56"/>
        <end position="75"/>
    </location>
</feature>
<keyword evidence="2" id="KW-1133">Transmembrane helix</keyword>
<evidence type="ECO:0000256" key="1">
    <source>
        <dbReference type="SAM" id="MobiDB-lite"/>
    </source>
</evidence>
<feature type="compositionally biased region" description="Pro residues" evidence="1">
    <location>
        <begin position="179"/>
        <end position="191"/>
    </location>
</feature>
<name>Q47NG5_THEFY</name>
<feature type="transmembrane region" description="Helical" evidence="2">
    <location>
        <begin position="12"/>
        <end position="30"/>
    </location>
</feature>